<name>A0A7I8J8E1_SPIIN</name>
<protein>
    <recommendedName>
        <fullName evidence="4">S1 motif domain-containing protein</fullName>
    </recommendedName>
</protein>
<dbReference type="InterPro" id="IPR044126">
    <property type="entry name" value="S1_IF2_alpha"/>
</dbReference>
<reference evidence="5 6" key="1">
    <citation type="submission" date="2019-12" db="EMBL/GenBank/DDBJ databases">
        <authorList>
            <person name="Scholz U."/>
            <person name="Mascher M."/>
            <person name="Fiebig A."/>
        </authorList>
    </citation>
    <scope>NUCLEOTIDE SEQUENCE</scope>
</reference>
<dbReference type="SMART" id="SM00316">
    <property type="entry name" value="S1"/>
    <property type="match status" value="1"/>
</dbReference>
<dbReference type="InterPro" id="IPR012340">
    <property type="entry name" value="NA-bd_OB-fold"/>
</dbReference>
<dbReference type="InterPro" id="IPR011488">
    <property type="entry name" value="TIF_2_asu"/>
</dbReference>
<evidence type="ECO:0000259" key="4">
    <source>
        <dbReference type="PROSITE" id="PS50126"/>
    </source>
</evidence>
<evidence type="ECO:0000256" key="3">
    <source>
        <dbReference type="ARBA" id="ARBA00022917"/>
    </source>
</evidence>
<dbReference type="FunFam" id="2.40.50.140:FF:000015">
    <property type="entry name" value="Eukaryotic translation initiation factor 2 subunit alpha"/>
    <property type="match status" value="1"/>
</dbReference>
<organism evidence="5">
    <name type="scientific">Spirodela intermedia</name>
    <name type="common">Intermediate duckweed</name>
    <dbReference type="NCBI Taxonomy" id="51605"/>
    <lineage>
        <taxon>Eukaryota</taxon>
        <taxon>Viridiplantae</taxon>
        <taxon>Streptophyta</taxon>
        <taxon>Embryophyta</taxon>
        <taxon>Tracheophyta</taxon>
        <taxon>Spermatophyta</taxon>
        <taxon>Magnoliopsida</taxon>
        <taxon>Liliopsida</taxon>
        <taxon>Araceae</taxon>
        <taxon>Lemnoideae</taxon>
        <taxon>Spirodela</taxon>
    </lineage>
</organism>
<gene>
    <name evidence="5" type="ORF">SI7747_09012394</name>
</gene>
<dbReference type="GO" id="GO:0005850">
    <property type="term" value="C:eukaryotic translation initiation factor 2 complex"/>
    <property type="evidence" value="ECO:0007669"/>
    <property type="project" value="TreeGrafter"/>
</dbReference>
<dbReference type="GO" id="GO:0043022">
    <property type="term" value="F:ribosome binding"/>
    <property type="evidence" value="ECO:0007669"/>
    <property type="project" value="TreeGrafter"/>
</dbReference>
<dbReference type="SUPFAM" id="SSF50249">
    <property type="entry name" value="Nucleic acid-binding proteins"/>
    <property type="match status" value="1"/>
</dbReference>
<dbReference type="AlphaFoldDB" id="A0A7I8J8E1"/>
<dbReference type="CDD" id="cd04452">
    <property type="entry name" value="S1_IF2_alpha"/>
    <property type="match status" value="1"/>
</dbReference>
<dbReference type="Proteomes" id="UP001189122">
    <property type="component" value="Unassembled WGS sequence"/>
</dbReference>
<dbReference type="PANTHER" id="PTHR10602">
    <property type="entry name" value="EUKARYOTIC TRANSLATION INITIATION FACTOR 2 SUBUNIT 1"/>
    <property type="match status" value="1"/>
</dbReference>
<proteinExistence type="inferred from homology"/>
<sequence length="109" mass="12665">MHEARYPETDMAAMIRVKNITDMGGVRAPLLEYDRTEGMIPFSELSPSRIRSVSSFIKVVRREPVIVLRIDREKGYIELSKRKVRGVLQREQACPLHRASRRRDRAARS</sequence>
<dbReference type="GO" id="GO:0033290">
    <property type="term" value="C:eukaryotic 48S preinitiation complex"/>
    <property type="evidence" value="ECO:0007669"/>
    <property type="project" value="TreeGrafter"/>
</dbReference>
<evidence type="ECO:0000256" key="1">
    <source>
        <dbReference type="ARBA" id="ARBA00007223"/>
    </source>
</evidence>
<dbReference type="PROSITE" id="PS50126">
    <property type="entry name" value="S1"/>
    <property type="match status" value="1"/>
</dbReference>
<evidence type="ECO:0000313" key="5">
    <source>
        <dbReference type="EMBL" id="CAA2626706.1"/>
    </source>
</evidence>
<dbReference type="GO" id="GO:0003743">
    <property type="term" value="F:translation initiation factor activity"/>
    <property type="evidence" value="ECO:0007669"/>
    <property type="project" value="UniProtKB-KW"/>
</dbReference>
<keyword evidence="6" id="KW-1185">Reference proteome</keyword>
<dbReference type="Pfam" id="PF00575">
    <property type="entry name" value="S1"/>
    <property type="match status" value="1"/>
</dbReference>
<accession>A0A7I8J8E1</accession>
<evidence type="ECO:0000313" key="6">
    <source>
        <dbReference type="Proteomes" id="UP001189122"/>
    </source>
</evidence>
<dbReference type="EMBL" id="LR743596">
    <property type="protein sequence ID" value="CAA2626706.1"/>
    <property type="molecule type" value="Genomic_DNA"/>
</dbReference>
<feature type="domain" description="S1 motif" evidence="4">
    <location>
        <begin position="9"/>
        <end position="82"/>
    </location>
</feature>
<dbReference type="InterPro" id="IPR003029">
    <property type="entry name" value="S1_domain"/>
</dbReference>
<evidence type="ECO:0000256" key="2">
    <source>
        <dbReference type="ARBA" id="ARBA00022540"/>
    </source>
</evidence>
<dbReference type="EMBL" id="CACRZD030000009">
    <property type="protein sequence ID" value="CAA6666005.1"/>
    <property type="molecule type" value="Genomic_DNA"/>
</dbReference>
<dbReference type="Gene3D" id="2.40.50.140">
    <property type="entry name" value="Nucleic acid-binding proteins"/>
    <property type="match status" value="1"/>
</dbReference>
<dbReference type="PANTHER" id="PTHR10602:SF0">
    <property type="entry name" value="EUKARYOTIC TRANSLATION INITIATION FACTOR 2 SUBUNIT 1"/>
    <property type="match status" value="1"/>
</dbReference>
<keyword evidence="2" id="KW-0396">Initiation factor</keyword>
<dbReference type="GO" id="GO:0003723">
    <property type="term" value="F:RNA binding"/>
    <property type="evidence" value="ECO:0007669"/>
    <property type="project" value="InterPro"/>
</dbReference>
<comment type="similarity">
    <text evidence="1">Belongs to the eIF-2-alpha family.</text>
</comment>
<keyword evidence="3" id="KW-0648">Protein biosynthesis</keyword>